<dbReference type="Pfam" id="PF25293">
    <property type="entry name" value="Beta-prop_EMC1_N"/>
    <property type="match status" value="1"/>
</dbReference>
<evidence type="ECO:0000256" key="3">
    <source>
        <dbReference type="ARBA" id="ARBA00011276"/>
    </source>
</evidence>
<evidence type="ECO:0000256" key="12">
    <source>
        <dbReference type="SAM" id="SignalP"/>
    </source>
</evidence>
<keyword evidence="16" id="KW-1185">Reference proteome</keyword>
<evidence type="ECO:0000256" key="10">
    <source>
        <dbReference type="ARBA" id="ARBA00023180"/>
    </source>
</evidence>
<comment type="similarity">
    <text evidence="2">Belongs to the EMC1 family.</text>
</comment>
<evidence type="ECO:0000313" key="16">
    <source>
        <dbReference type="Proteomes" id="UP000076738"/>
    </source>
</evidence>
<keyword evidence="6 12" id="KW-0732">Signal</keyword>
<organism evidence="15 16">
    <name type="scientific">Calocera viscosa (strain TUFC12733)</name>
    <dbReference type="NCBI Taxonomy" id="1330018"/>
    <lineage>
        <taxon>Eukaryota</taxon>
        <taxon>Fungi</taxon>
        <taxon>Dikarya</taxon>
        <taxon>Basidiomycota</taxon>
        <taxon>Agaricomycotina</taxon>
        <taxon>Dacrymycetes</taxon>
        <taxon>Dacrymycetales</taxon>
        <taxon>Dacrymycetaceae</taxon>
        <taxon>Calocera</taxon>
    </lineage>
</organism>
<dbReference type="InterPro" id="IPR011678">
    <property type="entry name" value="EMC1_C"/>
</dbReference>
<dbReference type="PANTHER" id="PTHR21573">
    <property type="entry name" value="ER MEMBRANE PROTEIN COMPLEX SUBUNIT 1"/>
    <property type="match status" value="1"/>
</dbReference>
<dbReference type="PANTHER" id="PTHR21573:SF0">
    <property type="entry name" value="ER MEMBRANE PROTEIN COMPLEX SUBUNIT 1"/>
    <property type="match status" value="1"/>
</dbReference>
<sequence>MLLPSIPSLFLSLLLLCLPLLQPAQALPSYSPIWHRPLLGPPTTPSQIHRVPGENKTVILCANRRVIGGLNPGNGEIVWRQLYEPAEPVLRHASSGRLTAALSGPSGSTLSLYTPHTGELVLNLLLHPPAEGVLFTPGTVGTGLQFVGEDLVVLSGGNAVRKVGLGGVEWTWKPEKADESYLFLYATPSHVHLLGLDLSEKRIHTVLSLSTGELLSSRPLALPYSLKAEPVMLHPSVALELQEGKLLSLSLSLHGKPKAHTLSGPWAQLVDVNLHSAGYVVGIKEDGTAHVLRALPDGRVESVWEFSESKTASHYTESVFAGAVDKLGGAHVGRVYWTHTLGLASFNLWSAGGVGGQGMVTGFTFPFQTKAHGTMKDFALEVGLSSSTPVKPIPRFLLHTSTGSIQLWQEEKLQWTRDEGMGSLVGGVAWAERESFPPSLSSGAPTASAGMGERGVGDAPERIFDKWERQLASAWRLPGYVLSFLLRFVESVAPSGGSSQLSHALHKLVMIASATGKIWALDTSPAAGVVWERILGISGAEDGVGSVDVQKVLSVGGVGWVVLGHRNDKDGIKTAAWEINPSSGTIYPPPGREGTTNGLTLFSGRLLDAFVLPSDGTSLNETVVLISQDKGVYLFPDDEGRVASLSHRAQEVYFSLPLSVPDVSFNRATLEGFAILPQHESFAALQTYATHLTPSPKSELLQLIRPHRGPVASLGRVLGNKQTLYKYLNPHLVVALTEYLSPSDGQDWCGIHVVDEVSGAVVYEASVRKPVGRECGLSAVLADNWLVWHFWNDGDSGAAVAGGMRTKGWRVVVVELYEGEPDEVTRSAELSSMAVNSTRVHAISQTYGFSSAWNAVTTTSTKYGITLKDIVVANDRSQIQAYPHALLDPRRPVGKPTSEEKEEMLVPFDSVLSDDPRRTVSQNIQVMGTTQLFTTPTELESTSLLLASGVDLFLARLSPSSTFDILSDSFNKTQLILTIIGLIVGIAIVRPIVESKKVKQRWYSTT</sequence>
<evidence type="ECO:0000256" key="4">
    <source>
        <dbReference type="ARBA" id="ARBA00020824"/>
    </source>
</evidence>
<dbReference type="OrthoDB" id="28092at2759"/>
<evidence type="ECO:0000256" key="11">
    <source>
        <dbReference type="SAM" id="Phobius"/>
    </source>
</evidence>
<keyword evidence="7" id="KW-0256">Endoplasmic reticulum</keyword>
<comment type="subcellular location">
    <subcellularLocation>
        <location evidence="1">Endoplasmic reticulum membrane</location>
        <topology evidence="1">Single-pass type I membrane protein</topology>
    </subcellularLocation>
</comment>
<dbReference type="Pfam" id="PF07774">
    <property type="entry name" value="EMC1_C"/>
    <property type="match status" value="1"/>
</dbReference>
<dbReference type="InterPro" id="IPR058545">
    <property type="entry name" value="Beta-prop_EMC1_1st"/>
</dbReference>
<evidence type="ECO:0000313" key="15">
    <source>
        <dbReference type="EMBL" id="KZO97517.1"/>
    </source>
</evidence>
<dbReference type="GO" id="GO:0034975">
    <property type="term" value="P:protein folding in endoplasmic reticulum"/>
    <property type="evidence" value="ECO:0007669"/>
    <property type="project" value="TreeGrafter"/>
</dbReference>
<protein>
    <recommendedName>
        <fullName evidence="4">ER membrane protein complex subunit 1</fullName>
    </recommendedName>
</protein>
<reference evidence="15 16" key="1">
    <citation type="journal article" date="2016" name="Mol. Biol. Evol.">
        <title>Comparative Genomics of Early-Diverging Mushroom-Forming Fungi Provides Insights into the Origins of Lignocellulose Decay Capabilities.</title>
        <authorList>
            <person name="Nagy L.G."/>
            <person name="Riley R."/>
            <person name="Tritt A."/>
            <person name="Adam C."/>
            <person name="Daum C."/>
            <person name="Floudas D."/>
            <person name="Sun H."/>
            <person name="Yadav J.S."/>
            <person name="Pangilinan J."/>
            <person name="Larsson K.H."/>
            <person name="Matsuura K."/>
            <person name="Barry K."/>
            <person name="Labutti K."/>
            <person name="Kuo R."/>
            <person name="Ohm R.A."/>
            <person name="Bhattacharya S.S."/>
            <person name="Shirouzu T."/>
            <person name="Yoshinaga Y."/>
            <person name="Martin F.M."/>
            <person name="Grigoriev I.V."/>
            <person name="Hibbett D.S."/>
        </authorList>
    </citation>
    <scope>NUCLEOTIDE SEQUENCE [LARGE SCALE GENOMIC DNA]</scope>
    <source>
        <strain evidence="15 16">TUFC12733</strain>
    </source>
</reference>
<evidence type="ECO:0000259" key="13">
    <source>
        <dbReference type="Pfam" id="PF07774"/>
    </source>
</evidence>
<dbReference type="AlphaFoldDB" id="A0A167NAM9"/>
<proteinExistence type="inferred from homology"/>
<evidence type="ECO:0000256" key="9">
    <source>
        <dbReference type="ARBA" id="ARBA00023136"/>
    </source>
</evidence>
<evidence type="ECO:0000256" key="2">
    <source>
        <dbReference type="ARBA" id="ARBA00007904"/>
    </source>
</evidence>
<feature type="domain" description="EMC1 first beta-propeller" evidence="14">
    <location>
        <begin position="34"/>
        <end position="419"/>
    </location>
</feature>
<dbReference type="GO" id="GO:0072546">
    <property type="term" value="C:EMC complex"/>
    <property type="evidence" value="ECO:0007669"/>
    <property type="project" value="InterPro"/>
</dbReference>
<dbReference type="SUPFAM" id="SSF50998">
    <property type="entry name" value="Quinoprotein alcohol dehydrogenase-like"/>
    <property type="match status" value="1"/>
</dbReference>
<comment type="subunit">
    <text evidence="3">Component of the ER membrane protein complex (EMC).</text>
</comment>
<name>A0A167NAM9_CALVF</name>
<feature type="transmembrane region" description="Helical" evidence="11">
    <location>
        <begin position="975"/>
        <end position="993"/>
    </location>
</feature>
<feature type="signal peptide" evidence="12">
    <location>
        <begin position="1"/>
        <end position="26"/>
    </location>
</feature>
<keyword evidence="8 11" id="KW-1133">Transmembrane helix</keyword>
<evidence type="ECO:0000256" key="7">
    <source>
        <dbReference type="ARBA" id="ARBA00022824"/>
    </source>
</evidence>
<accession>A0A167NAM9</accession>
<feature type="chain" id="PRO_5007890618" description="ER membrane protein complex subunit 1" evidence="12">
    <location>
        <begin position="27"/>
        <end position="1006"/>
    </location>
</feature>
<dbReference type="InterPro" id="IPR026895">
    <property type="entry name" value="EMC1"/>
</dbReference>
<keyword evidence="9 11" id="KW-0472">Membrane</keyword>
<evidence type="ECO:0000256" key="5">
    <source>
        <dbReference type="ARBA" id="ARBA00022692"/>
    </source>
</evidence>
<dbReference type="InterPro" id="IPR011047">
    <property type="entry name" value="Quinoprotein_ADH-like_sf"/>
</dbReference>
<evidence type="ECO:0000256" key="8">
    <source>
        <dbReference type="ARBA" id="ARBA00022989"/>
    </source>
</evidence>
<keyword evidence="10" id="KW-0325">Glycoprotein</keyword>
<gene>
    <name evidence="15" type="ORF">CALVIDRAFT_562874</name>
</gene>
<dbReference type="STRING" id="1330018.A0A167NAM9"/>
<keyword evidence="5 11" id="KW-0812">Transmembrane</keyword>
<dbReference type="EMBL" id="KV417279">
    <property type="protein sequence ID" value="KZO97517.1"/>
    <property type="molecule type" value="Genomic_DNA"/>
</dbReference>
<dbReference type="Proteomes" id="UP000076738">
    <property type="component" value="Unassembled WGS sequence"/>
</dbReference>
<evidence type="ECO:0000256" key="6">
    <source>
        <dbReference type="ARBA" id="ARBA00022729"/>
    </source>
</evidence>
<evidence type="ECO:0000259" key="14">
    <source>
        <dbReference type="Pfam" id="PF25293"/>
    </source>
</evidence>
<feature type="domain" description="ER membrane protein complex subunit 1 C-terminal" evidence="13">
    <location>
        <begin position="783"/>
        <end position="1002"/>
    </location>
</feature>
<evidence type="ECO:0000256" key="1">
    <source>
        <dbReference type="ARBA" id="ARBA00004115"/>
    </source>
</evidence>